<keyword evidence="1" id="KW-0547">Nucleotide-binding</keyword>
<dbReference type="CDD" id="cd02022">
    <property type="entry name" value="DPCK"/>
    <property type="match status" value="1"/>
</dbReference>
<dbReference type="SUPFAM" id="SSF52540">
    <property type="entry name" value="P-loop containing nucleoside triphosphate hydrolases"/>
    <property type="match status" value="1"/>
</dbReference>
<evidence type="ECO:0000256" key="1">
    <source>
        <dbReference type="ARBA" id="ARBA00022741"/>
    </source>
</evidence>
<dbReference type="Proteomes" id="UP001626550">
    <property type="component" value="Unassembled WGS sequence"/>
</dbReference>
<evidence type="ECO:0008006" key="5">
    <source>
        <dbReference type="Google" id="ProtNLM"/>
    </source>
</evidence>
<dbReference type="Gene3D" id="3.40.50.620">
    <property type="entry name" value="HUPs"/>
    <property type="match status" value="1"/>
</dbReference>
<keyword evidence="2" id="KW-0067">ATP-binding</keyword>
<dbReference type="InterPro" id="IPR027417">
    <property type="entry name" value="P-loop_NTPase"/>
</dbReference>
<dbReference type="InterPro" id="IPR014729">
    <property type="entry name" value="Rossmann-like_a/b/a_fold"/>
</dbReference>
<dbReference type="Pfam" id="PF01121">
    <property type="entry name" value="CoaE"/>
    <property type="match status" value="1"/>
</dbReference>
<dbReference type="EMBL" id="JBJKFK010000184">
    <property type="protein sequence ID" value="KAL3318968.1"/>
    <property type="molecule type" value="Genomic_DNA"/>
</dbReference>
<evidence type="ECO:0000256" key="2">
    <source>
        <dbReference type="ARBA" id="ARBA00022840"/>
    </source>
</evidence>
<dbReference type="Gene3D" id="3.40.50.300">
    <property type="entry name" value="P-loop containing nucleotide triphosphate hydrolases"/>
    <property type="match status" value="1"/>
</dbReference>
<proteinExistence type="inferred from homology"/>
<sequence>MHPAHFCLLHTAAVFSQDKLIVGLTPNRLLEKKLLGQLISPIGFRMKLVREFLVEIGLDPSMIDLIELNDSFGPPGYEKNFQCIICSPETEPSCVKLNEHRKKQGLPELEIKQIPILSSSSSQMQLEQILPEPVKGTKMSSSLLRTLQLGSVLKPRHARSAQRKPFIIGLIGCAGSGKSSLVEKIKGTECYHDLVREFGSDEILDESGQIDRKKLGAIVFADKQSLQKLNNLVWPHIQRMALQAVNEITKKSDSPGSEVIMLDAAILLQAGWDSMCDEIWVSVVTRDEAMRRIRERSQNTVTEERAESILAAQAESIREVTASGAECADWWTVCQKNSTFGPISKASVVFSTEWSHEFTRFQVANALDSLFDYLNNSLQ</sequence>
<dbReference type="NCBIfam" id="TIGR00152">
    <property type="entry name" value="dephospho-CoA kinase"/>
    <property type="match status" value="1"/>
</dbReference>
<dbReference type="InterPro" id="IPR001977">
    <property type="entry name" value="Depp_CoAkinase"/>
</dbReference>
<dbReference type="PANTHER" id="PTHR10695">
    <property type="entry name" value="DEPHOSPHO-COA KINASE-RELATED"/>
    <property type="match status" value="1"/>
</dbReference>
<dbReference type="HAMAP" id="MF_00376">
    <property type="entry name" value="Dephospho_CoA_kinase"/>
    <property type="match status" value="1"/>
</dbReference>
<dbReference type="PROSITE" id="PS51219">
    <property type="entry name" value="DPCK"/>
    <property type="match status" value="1"/>
</dbReference>
<evidence type="ECO:0000313" key="3">
    <source>
        <dbReference type="EMBL" id="KAL3318968.1"/>
    </source>
</evidence>
<name>A0ABD2QHF5_9PLAT</name>
<evidence type="ECO:0000313" key="4">
    <source>
        <dbReference type="Proteomes" id="UP001626550"/>
    </source>
</evidence>
<dbReference type="AlphaFoldDB" id="A0ABD2QHF5"/>
<reference evidence="3 4" key="1">
    <citation type="submission" date="2024-11" db="EMBL/GenBank/DDBJ databases">
        <title>Adaptive evolution of stress response genes in parasites aligns with host niche diversity.</title>
        <authorList>
            <person name="Hahn C."/>
            <person name="Resl P."/>
        </authorList>
    </citation>
    <scope>NUCLEOTIDE SEQUENCE [LARGE SCALE GENOMIC DNA]</scope>
    <source>
        <strain evidence="3">EGGRZ-B1_66</strain>
        <tissue evidence="3">Body</tissue>
    </source>
</reference>
<dbReference type="GO" id="GO:0005524">
    <property type="term" value="F:ATP binding"/>
    <property type="evidence" value="ECO:0007669"/>
    <property type="project" value="UniProtKB-KW"/>
</dbReference>
<gene>
    <name evidence="3" type="ORF">Ciccas_002363</name>
</gene>
<keyword evidence="4" id="KW-1185">Reference proteome</keyword>
<accession>A0ABD2QHF5</accession>
<dbReference type="PANTHER" id="PTHR10695:SF46">
    <property type="entry name" value="BIFUNCTIONAL COENZYME A SYNTHASE-RELATED"/>
    <property type="match status" value="1"/>
</dbReference>
<comment type="caution">
    <text evidence="3">The sequence shown here is derived from an EMBL/GenBank/DDBJ whole genome shotgun (WGS) entry which is preliminary data.</text>
</comment>
<organism evidence="3 4">
    <name type="scientific">Cichlidogyrus casuarinus</name>
    <dbReference type="NCBI Taxonomy" id="1844966"/>
    <lineage>
        <taxon>Eukaryota</taxon>
        <taxon>Metazoa</taxon>
        <taxon>Spiralia</taxon>
        <taxon>Lophotrochozoa</taxon>
        <taxon>Platyhelminthes</taxon>
        <taxon>Monogenea</taxon>
        <taxon>Monopisthocotylea</taxon>
        <taxon>Dactylogyridea</taxon>
        <taxon>Ancyrocephalidae</taxon>
        <taxon>Cichlidogyrus</taxon>
    </lineage>
</organism>
<protein>
    <recommendedName>
        <fullName evidence="5">Bifunctional coenzyme A synthase</fullName>
    </recommendedName>
</protein>